<comment type="caution">
    <text evidence="2">The sequence shown here is derived from an EMBL/GenBank/DDBJ whole genome shotgun (WGS) entry which is preliminary data.</text>
</comment>
<keyword evidence="1" id="KW-1133">Transmembrane helix</keyword>
<feature type="transmembrane region" description="Helical" evidence="1">
    <location>
        <begin position="180"/>
        <end position="197"/>
    </location>
</feature>
<keyword evidence="1" id="KW-0472">Membrane</keyword>
<sequence length="202" mass="21877">FRGAGFVSEWSACWWGIGVATAMITAFGGGTYYALLMKPSGARSFGWQDPLSVTFALAGYVASCRLPQGCQRETLFEIWIGVECDEAFRLFDCLNCSILVAWGVSKALVDTAEKGSISRLLWVLMATYMYSFGGGVTRDLVGMALGVVPTVGNFSLDVIIPAMLGTLLYYTVLVMRCPPLLQLGVGVPAIFYTFYQVPTILG</sequence>
<evidence type="ECO:0000256" key="1">
    <source>
        <dbReference type="SAM" id="Phobius"/>
    </source>
</evidence>
<proteinExistence type="predicted"/>
<gene>
    <name evidence="2" type="ORF">PCOR1329_LOCUS71256</name>
</gene>
<organism evidence="2 3">
    <name type="scientific">Prorocentrum cordatum</name>
    <dbReference type="NCBI Taxonomy" id="2364126"/>
    <lineage>
        <taxon>Eukaryota</taxon>
        <taxon>Sar</taxon>
        <taxon>Alveolata</taxon>
        <taxon>Dinophyceae</taxon>
        <taxon>Prorocentrales</taxon>
        <taxon>Prorocentraceae</taxon>
        <taxon>Prorocentrum</taxon>
    </lineage>
</organism>
<reference evidence="2" key="1">
    <citation type="submission" date="2023-10" db="EMBL/GenBank/DDBJ databases">
        <authorList>
            <person name="Chen Y."/>
            <person name="Shah S."/>
            <person name="Dougan E. K."/>
            <person name="Thang M."/>
            <person name="Chan C."/>
        </authorList>
    </citation>
    <scope>NUCLEOTIDE SEQUENCE [LARGE SCALE GENOMIC DNA]</scope>
</reference>
<evidence type="ECO:0000313" key="3">
    <source>
        <dbReference type="Proteomes" id="UP001189429"/>
    </source>
</evidence>
<evidence type="ECO:0008006" key="4">
    <source>
        <dbReference type="Google" id="ProtNLM"/>
    </source>
</evidence>
<keyword evidence="1" id="KW-0812">Transmembrane</keyword>
<feature type="transmembrane region" description="Helical" evidence="1">
    <location>
        <begin position="154"/>
        <end position="173"/>
    </location>
</feature>
<accession>A0ABN9WWK6</accession>
<dbReference type="Proteomes" id="UP001189429">
    <property type="component" value="Unassembled WGS sequence"/>
</dbReference>
<name>A0ABN9WWK6_9DINO</name>
<evidence type="ECO:0000313" key="2">
    <source>
        <dbReference type="EMBL" id="CAK0891264.1"/>
    </source>
</evidence>
<feature type="transmembrane region" description="Helical" evidence="1">
    <location>
        <begin position="12"/>
        <end position="35"/>
    </location>
</feature>
<keyword evidence="3" id="KW-1185">Reference proteome</keyword>
<protein>
    <recommendedName>
        <fullName evidence="4">Glycine transporter domain-containing protein</fullName>
    </recommendedName>
</protein>
<feature type="transmembrane region" description="Helical" evidence="1">
    <location>
        <begin position="120"/>
        <end position="148"/>
    </location>
</feature>
<dbReference type="EMBL" id="CAUYUJ010019450">
    <property type="protein sequence ID" value="CAK0891264.1"/>
    <property type="molecule type" value="Genomic_DNA"/>
</dbReference>
<feature type="non-terminal residue" evidence="2">
    <location>
        <position position="1"/>
    </location>
</feature>